<protein>
    <recommendedName>
        <fullName evidence="4">RNA polymerase sigma-70 region 2 domain-containing protein</fullName>
    </recommendedName>
</protein>
<feature type="compositionally biased region" description="Polar residues" evidence="1">
    <location>
        <begin position="1"/>
        <end position="18"/>
    </location>
</feature>
<dbReference type="Proteomes" id="UP000050509">
    <property type="component" value="Unassembled WGS sequence"/>
</dbReference>
<evidence type="ECO:0000256" key="1">
    <source>
        <dbReference type="SAM" id="MobiDB-lite"/>
    </source>
</evidence>
<proteinExistence type="predicted"/>
<evidence type="ECO:0000313" key="3">
    <source>
        <dbReference type="Proteomes" id="UP000050509"/>
    </source>
</evidence>
<dbReference type="EMBL" id="LJCR01001261">
    <property type="protein sequence ID" value="KPV50684.1"/>
    <property type="molecule type" value="Genomic_DNA"/>
</dbReference>
<accession>A0A0P9DDB5</accession>
<evidence type="ECO:0008006" key="4">
    <source>
        <dbReference type="Google" id="ProtNLM"/>
    </source>
</evidence>
<organism evidence="2 3">
    <name type="scientific">Kouleothrix aurantiaca</name>
    <dbReference type="NCBI Taxonomy" id="186479"/>
    <lineage>
        <taxon>Bacteria</taxon>
        <taxon>Bacillati</taxon>
        <taxon>Chloroflexota</taxon>
        <taxon>Chloroflexia</taxon>
        <taxon>Chloroflexales</taxon>
        <taxon>Roseiflexineae</taxon>
        <taxon>Roseiflexaceae</taxon>
        <taxon>Kouleothrix</taxon>
    </lineage>
</organism>
<dbReference type="Gene3D" id="1.10.1740.10">
    <property type="match status" value="1"/>
</dbReference>
<keyword evidence="3" id="KW-1185">Reference proteome</keyword>
<dbReference type="AlphaFoldDB" id="A0A0P9DDB5"/>
<comment type="caution">
    <text evidence="2">The sequence shown here is derived from an EMBL/GenBank/DDBJ whole genome shotgun (WGS) entry which is preliminary data.</text>
</comment>
<evidence type="ECO:0000313" key="2">
    <source>
        <dbReference type="EMBL" id="KPV50684.1"/>
    </source>
</evidence>
<reference evidence="2 3" key="1">
    <citation type="submission" date="2015-09" db="EMBL/GenBank/DDBJ databases">
        <title>Draft genome sequence of Kouleothrix aurantiaca JCM 19913.</title>
        <authorList>
            <person name="Hemp J."/>
        </authorList>
    </citation>
    <scope>NUCLEOTIDE SEQUENCE [LARGE SCALE GENOMIC DNA]</scope>
    <source>
        <strain evidence="2 3">COM-B</strain>
    </source>
</reference>
<gene>
    <name evidence="2" type="ORF">SE17_25475</name>
</gene>
<sequence>MSTVYATQTIHSASTQTAQRRHASRTAPGRSAAPTSDDIGFDLFRRAILLRDEAAWLEISLRYRPMFISWAAQVNAKGATDEQCDDIADRAFARAWAALSPERFAQFPNLPALLGYLRACVSATTIDTARSQGARDRAYQRLTAAPIGTPEDLVCEQLERAELWQTALDAVDCPQERVVLLDSFLHELPPRDILVRHPDLFDSIHAVYMAKRHLLNRLQRSAALREYFDGVEV</sequence>
<name>A0A0P9DDB5_9CHLR</name>
<feature type="region of interest" description="Disordered" evidence="1">
    <location>
        <begin position="1"/>
        <end position="34"/>
    </location>
</feature>